<dbReference type="Pfam" id="PF04932">
    <property type="entry name" value="Wzy_C"/>
    <property type="match status" value="1"/>
</dbReference>
<dbReference type="InterPro" id="IPR051533">
    <property type="entry name" value="WaaL-like"/>
</dbReference>
<evidence type="ECO:0000313" key="9">
    <source>
        <dbReference type="Proteomes" id="UP000318538"/>
    </source>
</evidence>
<evidence type="ECO:0000256" key="1">
    <source>
        <dbReference type="ARBA" id="ARBA00004141"/>
    </source>
</evidence>
<proteinExistence type="predicted"/>
<dbReference type="Pfam" id="PF14559">
    <property type="entry name" value="TPR_19"/>
    <property type="match status" value="1"/>
</dbReference>
<dbReference type="Proteomes" id="UP000318538">
    <property type="component" value="Chromosome"/>
</dbReference>
<dbReference type="PANTHER" id="PTHR37422">
    <property type="entry name" value="TEICHURONIC ACID BIOSYNTHESIS PROTEIN TUAE"/>
    <property type="match status" value="1"/>
</dbReference>
<dbReference type="SUPFAM" id="SSF48452">
    <property type="entry name" value="TPR-like"/>
    <property type="match status" value="1"/>
</dbReference>
<feature type="transmembrane region" description="Helical" evidence="6">
    <location>
        <begin position="242"/>
        <end position="275"/>
    </location>
</feature>
<feature type="transmembrane region" description="Helical" evidence="6">
    <location>
        <begin position="385"/>
        <end position="403"/>
    </location>
</feature>
<feature type="transmembrane region" description="Helical" evidence="6">
    <location>
        <begin position="148"/>
        <end position="169"/>
    </location>
</feature>
<dbReference type="PROSITE" id="PS50005">
    <property type="entry name" value="TPR"/>
    <property type="match status" value="1"/>
</dbReference>
<feature type="transmembrane region" description="Helical" evidence="6">
    <location>
        <begin position="287"/>
        <end position="307"/>
    </location>
</feature>
<feature type="repeat" description="TPR" evidence="5">
    <location>
        <begin position="787"/>
        <end position="820"/>
    </location>
</feature>
<dbReference type="AlphaFoldDB" id="A0A517N934"/>
<feature type="transmembrane region" description="Helical" evidence="6">
    <location>
        <begin position="25"/>
        <end position="45"/>
    </location>
</feature>
<dbReference type="EMBL" id="CP036525">
    <property type="protein sequence ID" value="QDT03508.1"/>
    <property type="molecule type" value="Genomic_DNA"/>
</dbReference>
<feature type="transmembrane region" description="Helical" evidence="6">
    <location>
        <begin position="57"/>
        <end position="81"/>
    </location>
</feature>
<keyword evidence="5" id="KW-0802">TPR repeat</keyword>
<keyword evidence="9" id="KW-1185">Reference proteome</keyword>
<evidence type="ECO:0000256" key="5">
    <source>
        <dbReference type="PROSITE-ProRule" id="PRU00339"/>
    </source>
</evidence>
<feature type="transmembrane region" description="Helical" evidence="6">
    <location>
        <begin position="117"/>
        <end position="136"/>
    </location>
</feature>
<keyword evidence="2 6" id="KW-0812">Transmembrane</keyword>
<organism evidence="8 9">
    <name type="scientific">Rubripirellula lacrimiformis</name>
    <dbReference type="NCBI Taxonomy" id="1930273"/>
    <lineage>
        <taxon>Bacteria</taxon>
        <taxon>Pseudomonadati</taxon>
        <taxon>Planctomycetota</taxon>
        <taxon>Planctomycetia</taxon>
        <taxon>Pirellulales</taxon>
        <taxon>Pirellulaceae</taxon>
        <taxon>Rubripirellula</taxon>
    </lineage>
</organism>
<dbReference type="GO" id="GO:0016874">
    <property type="term" value="F:ligase activity"/>
    <property type="evidence" value="ECO:0007669"/>
    <property type="project" value="UniProtKB-KW"/>
</dbReference>
<dbReference type="PANTHER" id="PTHR37422:SF23">
    <property type="entry name" value="TEICHURONIC ACID BIOSYNTHESIS PROTEIN TUAE"/>
    <property type="match status" value="1"/>
</dbReference>
<comment type="subcellular location">
    <subcellularLocation>
        <location evidence="1">Membrane</location>
        <topology evidence="1">Multi-pass membrane protein</topology>
    </subcellularLocation>
</comment>
<dbReference type="Gene3D" id="1.25.40.10">
    <property type="entry name" value="Tetratricopeptide repeat domain"/>
    <property type="match status" value="1"/>
</dbReference>
<dbReference type="RefSeq" id="WP_145169180.1">
    <property type="nucleotide sequence ID" value="NZ_CP036525.1"/>
</dbReference>
<evidence type="ECO:0000313" key="8">
    <source>
        <dbReference type="EMBL" id="QDT03508.1"/>
    </source>
</evidence>
<dbReference type="GO" id="GO:0016020">
    <property type="term" value="C:membrane"/>
    <property type="evidence" value="ECO:0007669"/>
    <property type="project" value="UniProtKB-SubCell"/>
</dbReference>
<accession>A0A517N934</accession>
<gene>
    <name evidence="8" type="ORF">K227x_18920</name>
</gene>
<reference evidence="8 9" key="1">
    <citation type="submission" date="2019-02" db="EMBL/GenBank/DDBJ databases">
        <title>Deep-cultivation of Planctomycetes and their phenomic and genomic characterization uncovers novel biology.</title>
        <authorList>
            <person name="Wiegand S."/>
            <person name="Jogler M."/>
            <person name="Boedeker C."/>
            <person name="Pinto D."/>
            <person name="Vollmers J."/>
            <person name="Rivas-Marin E."/>
            <person name="Kohn T."/>
            <person name="Peeters S.H."/>
            <person name="Heuer A."/>
            <person name="Rast P."/>
            <person name="Oberbeckmann S."/>
            <person name="Bunk B."/>
            <person name="Jeske O."/>
            <person name="Meyerdierks A."/>
            <person name="Storesund J.E."/>
            <person name="Kallscheuer N."/>
            <person name="Luecker S."/>
            <person name="Lage O.M."/>
            <person name="Pohl T."/>
            <person name="Merkel B.J."/>
            <person name="Hornburger P."/>
            <person name="Mueller R.-W."/>
            <person name="Bruemmer F."/>
            <person name="Labrenz M."/>
            <person name="Spormann A.M."/>
            <person name="Op den Camp H."/>
            <person name="Overmann J."/>
            <person name="Amann R."/>
            <person name="Jetten M.S.M."/>
            <person name="Mascher T."/>
            <person name="Medema M.H."/>
            <person name="Devos D.P."/>
            <person name="Kaster A.-K."/>
            <person name="Ovreas L."/>
            <person name="Rohde M."/>
            <person name="Galperin M.Y."/>
            <person name="Jogler C."/>
        </authorList>
    </citation>
    <scope>NUCLEOTIDE SEQUENCE [LARGE SCALE GENOMIC DNA]</scope>
    <source>
        <strain evidence="8 9">K22_7</strain>
    </source>
</reference>
<keyword evidence="3 6" id="KW-1133">Transmembrane helix</keyword>
<feature type="transmembrane region" description="Helical" evidence="6">
    <location>
        <begin position="415"/>
        <end position="432"/>
    </location>
</feature>
<dbReference type="OrthoDB" id="260459at2"/>
<dbReference type="InterPro" id="IPR011990">
    <property type="entry name" value="TPR-like_helical_dom_sf"/>
</dbReference>
<keyword evidence="4 6" id="KW-0472">Membrane</keyword>
<evidence type="ECO:0000256" key="3">
    <source>
        <dbReference type="ARBA" id="ARBA00022989"/>
    </source>
</evidence>
<sequence>MASAAILLILPLLVAIDLGGVLWWTQALAAMAIGTAFVLALPTLFTWSTYHRPRQMLVLVPLLAWFMYSQFQTAALSPGIVEFLSPGSYEAYTQWLEPILPAQMLPSSFSISVAPDYSAHAAAWLGMMLALAWTAVRVFNTRARVIGLLSSVAITGAIISVLGVISLTLPELPFFDLVRDSNGKDFSTFINRNNAALTLNLGLAASLGLLGWRLSALTGQEIDGEDFEIGELFALASDRDSAIGLTCAVLCVVGLLVCGSRGGLGAAVLASTVAFGWLRNRRGWATVPVAIAVVGAAVAFLIVPLQLDLESIKRLEVFTSDAQTLANDGRLQHWPEGWQAGLSYLPGGSGLSSYAYAYLPYQNDLPKSWFLHADNLWLELFVEQGLVGISLALVLLAALIWCLTTISVSHDALDHGIRITGWYCIVAVLFSQSFDFGLILPANLIMFVLLMAGVVSRSSEAEVLISDEDDEVPSLLSRITANERLAKLSAPIALLVLLASTWAVFAGTQSLNNDAALTTAIRAAQMRIAAGQTAPDTLLKMQQQVQTAAGRPDRVDRQIMLAQIDHRLARAKEVAGARPSTSDEATELYRITSPLYRRLIGRNAASYIEGLPPQIGLIESGKIRWASEPQEYQLAADQYRQALARLPLATDIRSNLISLDFLSDQRRDDPPLVTETLLTQLGELHRGQNLQISGLATLAAQGQMNDLAQQFWNHSLVQAPTRTTFVLRAAQNYKDVDLLKALPTTPSVMRTASREITTRRMTELFPLLPTLIENLGCEDCETIEEKTNCLLLEGKAWLALQRPEEAIKSFTNAVAIAPAHAALRLELIATLRSTGDRKTALQQARMGRQITPDDKRFENVIKQMAAIDLSGEAE</sequence>
<evidence type="ECO:0000256" key="2">
    <source>
        <dbReference type="ARBA" id="ARBA00022692"/>
    </source>
</evidence>
<protein>
    <submittedName>
        <fullName evidence="8">O-Antigen ligase</fullName>
    </submittedName>
</protein>
<evidence type="ECO:0000256" key="6">
    <source>
        <dbReference type="SAM" id="Phobius"/>
    </source>
</evidence>
<dbReference type="InterPro" id="IPR019734">
    <property type="entry name" value="TPR_rpt"/>
</dbReference>
<feature type="domain" description="O-antigen ligase-related" evidence="7">
    <location>
        <begin position="248"/>
        <end position="392"/>
    </location>
</feature>
<dbReference type="InterPro" id="IPR007016">
    <property type="entry name" value="O-antigen_ligase-rel_domated"/>
</dbReference>
<dbReference type="KEGG" id="rlc:K227x_18920"/>
<keyword evidence="8" id="KW-0436">Ligase</keyword>
<name>A0A517N934_9BACT</name>
<evidence type="ECO:0000256" key="4">
    <source>
        <dbReference type="ARBA" id="ARBA00023136"/>
    </source>
</evidence>
<evidence type="ECO:0000259" key="7">
    <source>
        <dbReference type="Pfam" id="PF04932"/>
    </source>
</evidence>